<feature type="chain" id="PRO_5035932935" description="RxLR effector protein" evidence="5">
    <location>
        <begin position="24"/>
        <end position="129"/>
    </location>
</feature>
<comment type="subcellular location">
    <subcellularLocation>
        <location evidence="1 5">Secreted</location>
    </subcellularLocation>
</comment>
<gene>
    <name evidence="7" type="ORF">GN958_ATG21518</name>
</gene>
<feature type="compositionally biased region" description="Basic and acidic residues" evidence="6">
    <location>
        <begin position="56"/>
        <end position="74"/>
    </location>
</feature>
<dbReference type="Proteomes" id="UP000704712">
    <property type="component" value="Unassembled WGS sequence"/>
</dbReference>
<comment type="domain">
    <text evidence="5">The RxLR-dEER motif acts to carry the protein into the host cell cytoplasm through binding to cell surface phosphatidylinositol-3-phosphate.</text>
</comment>
<proteinExistence type="inferred from homology"/>
<evidence type="ECO:0000313" key="7">
    <source>
        <dbReference type="EMBL" id="KAF4129254.1"/>
    </source>
</evidence>
<evidence type="ECO:0000256" key="1">
    <source>
        <dbReference type="ARBA" id="ARBA00004613"/>
    </source>
</evidence>
<accession>A0A8S9TRS5</accession>
<comment type="caution">
    <text evidence="7">The sequence shown here is derived from an EMBL/GenBank/DDBJ whole genome shotgun (WGS) entry which is preliminary data.</text>
</comment>
<evidence type="ECO:0000256" key="4">
    <source>
        <dbReference type="ARBA" id="ARBA00022729"/>
    </source>
</evidence>
<feature type="signal peptide" evidence="5">
    <location>
        <begin position="1"/>
        <end position="23"/>
    </location>
</feature>
<reference evidence="7" key="1">
    <citation type="submission" date="2020-03" db="EMBL/GenBank/DDBJ databases">
        <title>Hybrid Assembly of Korean Phytophthora infestans isolates.</title>
        <authorList>
            <person name="Prokchorchik M."/>
            <person name="Lee Y."/>
            <person name="Seo J."/>
            <person name="Cho J.-H."/>
            <person name="Park Y.-E."/>
            <person name="Jang D.-C."/>
            <person name="Im J.-S."/>
            <person name="Choi J.-G."/>
            <person name="Park H.-J."/>
            <person name="Lee G.-B."/>
            <person name="Lee Y.-G."/>
            <person name="Hong S.-Y."/>
            <person name="Cho K."/>
            <person name="Sohn K.H."/>
        </authorList>
    </citation>
    <scope>NUCLEOTIDE SEQUENCE</scope>
    <source>
        <strain evidence="7">KR_2_A2</strain>
    </source>
</reference>
<dbReference type="AlphaFoldDB" id="A0A8S9TRS5"/>
<name>A0A8S9TRS5_PHYIN</name>
<evidence type="ECO:0000256" key="5">
    <source>
        <dbReference type="RuleBase" id="RU367124"/>
    </source>
</evidence>
<dbReference type="EMBL" id="JAACNO010002976">
    <property type="protein sequence ID" value="KAF4129254.1"/>
    <property type="molecule type" value="Genomic_DNA"/>
</dbReference>
<comment type="function">
    <text evidence="5">Effector that suppresses plant defense responses during pathogen infection.</text>
</comment>
<keyword evidence="4 5" id="KW-0732">Signal</keyword>
<feature type="region of interest" description="Disordered" evidence="6">
    <location>
        <begin position="55"/>
        <end position="74"/>
    </location>
</feature>
<evidence type="ECO:0000313" key="8">
    <source>
        <dbReference type="Proteomes" id="UP000704712"/>
    </source>
</evidence>
<dbReference type="Pfam" id="PF16810">
    <property type="entry name" value="RXLR"/>
    <property type="match status" value="1"/>
</dbReference>
<organism evidence="7 8">
    <name type="scientific">Phytophthora infestans</name>
    <name type="common">Potato late blight agent</name>
    <name type="synonym">Botrytis infestans</name>
    <dbReference type="NCBI Taxonomy" id="4787"/>
    <lineage>
        <taxon>Eukaryota</taxon>
        <taxon>Sar</taxon>
        <taxon>Stramenopiles</taxon>
        <taxon>Oomycota</taxon>
        <taxon>Peronosporomycetes</taxon>
        <taxon>Peronosporales</taxon>
        <taxon>Peronosporaceae</taxon>
        <taxon>Phytophthora</taxon>
    </lineage>
</organism>
<dbReference type="InterPro" id="IPR031825">
    <property type="entry name" value="RXLR"/>
</dbReference>
<evidence type="ECO:0000256" key="2">
    <source>
        <dbReference type="ARBA" id="ARBA00010400"/>
    </source>
</evidence>
<protein>
    <recommendedName>
        <fullName evidence="5">RxLR effector protein</fullName>
    </recommendedName>
</protein>
<comment type="similarity">
    <text evidence="2 5">Belongs to the RxLR effector family.</text>
</comment>
<evidence type="ECO:0000256" key="3">
    <source>
        <dbReference type="ARBA" id="ARBA00022525"/>
    </source>
</evidence>
<keyword evidence="3 5" id="KW-0964">Secreted</keyword>
<sequence length="129" mass="13959">MRGLIVLLAIQATVTILVNGTDAVDSNTLAATQSGIDQDPAVAGHVANNVQRLLRKHEPDHDDTEHDTESTNEERVLSAAVKAFAEKLKGIWTVGKVDDVMNDIPELQRLGQADHIDESIKAMLVGKNI</sequence>
<evidence type="ECO:0000256" key="6">
    <source>
        <dbReference type="SAM" id="MobiDB-lite"/>
    </source>
</evidence>